<dbReference type="RefSeq" id="WP_070066974.1">
    <property type="nucleotide sequence ID" value="NZ_MJUW02000072.1"/>
</dbReference>
<feature type="transmembrane region" description="Helical" evidence="1">
    <location>
        <begin position="279"/>
        <end position="301"/>
    </location>
</feature>
<organism evidence="3 4">
    <name type="scientific">Candidatus Brocadia sapporoensis</name>
    <dbReference type="NCBI Taxonomy" id="392547"/>
    <lineage>
        <taxon>Bacteria</taxon>
        <taxon>Pseudomonadati</taxon>
        <taxon>Planctomycetota</taxon>
        <taxon>Candidatus Brocadiia</taxon>
        <taxon>Candidatus Brocadiales</taxon>
        <taxon>Candidatus Brocadiaceae</taxon>
        <taxon>Candidatus Brocadia</taxon>
    </lineage>
</organism>
<evidence type="ECO:0000259" key="2">
    <source>
        <dbReference type="Pfam" id="PF05569"/>
    </source>
</evidence>
<evidence type="ECO:0000313" key="4">
    <source>
        <dbReference type="Proteomes" id="UP000242219"/>
    </source>
</evidence>
<keyword evidence="1" id="KW-0812">Transmembrane</keyword>
<name>A0A1V6M0D3_9BACT</name>
<evidence type="ECO:0000313" key="3">
    <source>
        <dbReference type="EMBL" id="OQD45859.1"/>
    </source>
</evidence>
<dbReference type="Proteomes" id="UP000242219">
    <property type="component" value="Unassembled WGS sequence"/>
</dbReference>
<dbReference type="EMBL" id="MJUW02000072">
    <property type="protein sequence ID" value="OQD45859.1"/>
    <property type="molecule type" value="Genomic_DNA"/>
</dbReference>
<dbReference type="PANTHER" id="PTHR34978:SF3">
    <property type="entry name" value="SLR0241 PROTEIN"/>
    <property type="match status" value="1"/>
</dbReference>
<dbReference type="InterPro" id="IPR008756">
    <property type="entry name" value="Peptidase_M56"/>
</dbReference>
<feature type="transmembrane region" description="Helical" evidence="1">
    <location>
        <begin position="12"/>
        <end position="36"/>
    </location>
</feature>
<feature type="transmembrane region" description="Helical" evidence="1">
    <location>
        <begin position="185"/>
        <end position="204"/>
    </location>
</feature>
<sequence length="325" mass="36951">MKHVIIDQQGKAQLYFLLIVFINLTIFSLIVTGVVIGIKGYISDTRSVYTSITCCESICSTCFFTLHTIATILPWVCIVILFVGICAAIYKALYIPYRNNSLIHSLPSLSIECYPKLKNIAHRMHFHNQLVLLDNSELRYAFTSGLWKPKVYISLGLCFYLTRKELQAVLLHEAQHKKNKDPLKLFIIQILYALNFFLPINHYLLDQFSSASEKAADDSAVNVSREPIELASALVKICKSNQTAALYPFVSYFKGQNVTEDRVRRLLEPQMPPPDLFKVYLYSSSFLSLFIATILFLSLFYKFLLPAYAPDCAAKTCHIVRCGQS</sequence>
<feature type="domain" description="Peptidase M56" evidence="2">
    <location>
        <begin position="67"/>
        <end position="243"/>
    </location>
</feature>
<comment type="caution">
    <text evidence="3">The sequence shown here is derived from an EMBL/GenBank/DDBJ whole genome shotgun (WGS) entry which is preliminary data.</text>
</comment>
<keyword evidence="1" id="KW-1133">Transmembrane helix</keyword>
<dbReference type="Pfam" id="PF05569">
    <property type="entry name" value="Peptidase_M56"/>
    <property type="match status" value="1"/>
</dbReference>
<reference evidence="3 4" key="1">
    <citation type="journal article" date="2016" name="Genome Announc.">
        <title>Draft Genome Sequence of the Anaerobic Ammonium-Oxidizing Bacterium 'Candidatus Brocadia sp. 40'.</title>
        <authorList>
            <person name="Ali M."/>
            <person name="Haroon M.F."/>
            <person name="Narita Y."/>
            <person name="Zhang L."/>
            <person name="Rangel Shaw D."/>
            <person name="Okabe S."/>
            <person name="Saikaly P.E."/>
        </authorList>
    </citation>
    <scope>NUCLEOTIDE SEQUENCE [LARGE SCALE GENOMIC DNA]</scope>
    <source>
        <strain evidence="3 4">40</strain>
    </source>
</reference>
<gene>
    <name evidence="3" type="ORF">BIY37_06275</name>
</gene>
<accession>A0A1V6M0D3</accession>
<keyword evidence="4" id="KW-1185">Reference proteome</keyword>
<proteinExistence type="predicted"/>
<evidence type="ECO:0000256" key="1">
    <source>
        <dbReference type="SAM" id="Phobius"/>
    </source>
</evidence>
<keyword evidence="1" id="KW-0472">Membrane</keyword>
<dbReference type="AlphaFoldDB" id="A0A1V6M0D3"/>
<dbReference type="Gene3D" id="3.30.2010.10">
    <property type="entry name" value="Metalloproteases ('zincins'), catalytic domain"/>
    <property type="match status" value="1"/>
</dbReference>
<protein>
    <recommendedName>
        <fullName evidence="2">Peptidase M56 domain-containing protein</fullName>
    </recommendedName>
</protein>
<feature type="transmembrane region" description="Helical" evidence="1">
    <location>
        <begin position="72"/>
        <end position="93"/>
    </location>
</feature>
<dbReference type="PANTHER" id="PTHR34978">
    <property type="entry name" value="POSSIBLE SENSOR-TRANSDUCER PROTEIN BLAR"/>
    <property type="match status" value="1"/>
</dbReference>
<dbReference type="InterPro" id="IPR052173">
    <property type="entry name" value="Beta-lactam_resp_regulator"/>
</dbReference>
<dbReference type="CDD" id="cd07326">
    <property type="entry name" value="M56_BlaR1_MecR1_like"/>
    <property type="match status" value="1"/>
</dbReference>